<feature type="region of interest" description="Disordered" evidence="8">
    <location>
        <begin position="403"/>
        <end position="489"/>
    </location>
</feature>
<accession>A0A7F8RUV2</accession>
<keyword evidence="10" id="KW-1185">Reference proteome</keyword>
<feature type="domain" description="VWFA" evidence="9">
    <location>
        <begin position="4"/>
        <end position="192"/>
    </location>
</feature>
<name>A0A7F8RUV2_LEPWE</name>
<dbReference type="GO" id="GO:0005581">
    <property type="term" value="C:collagen trimer"/>
    <property type="evidence" value="ECO:0007669"/>
    <property type="project" value="UniProtKB-KW"/>
</dbReference>
<dbReference type="InterPro" id="IPR002035">
    <property type="entry name" value="VWF_A"/>
</dbReference>
<dbReference type="InterPro" id="IPR008160">
    <property type="entry name" value="Collagen"/>
</dbReference>
<dbReference type="FunFam" id="3.40.50.410:FF:000021">
    <property type="entry name" value="Collagen, type VI, alpha 3"/>
    <property type="match status" value="1"/>
</dbReference>
<evidence type="ECO:0000256" key="3">
    <source>
        <dbReference type="ARBA" id="ARBA00022553"/>
    </source>
</evidence>
<feature type="compositionally biased region" description="Low complexity" evidence="8">
    <location>
        <begin position="222"/>
        <end position="232"/>
    </location>
</feature>
<evidence type="ECO:0000256" key="4">
    <source>
        <dbReference type="ARBA" id="ARBA00022729"/>
    </source>
</evidence>
<dbReference type="Pfam" id="PF13768">
    <property type="entry name" value="VWA_3"/>
    <property type="match status" value="1"/>
</dbReference>
<evidence type="ECO:0000256" key="7">
    <source>
        <dbReference type="ARBA" id="ARBA00023157"/>
    </source>
</evidence>
<evidence type="ECO:0000256" key="5">
    <source>
        <dbReference type="ARBA" id="ARBA00022737"/>
    </source>
</evidence>
<keyword evidence="2" id="KW-0964">Secreted</keyword>
<dbReference type="PROSITE" id="PS50234">
    <property type="entry name" value="VWFA"/>
    <property type="match status" value="3"/>
</dbReference>
<reference evidence="11" key="1">
    <citation type="submission" date="2025-08" db="UniProtKB">
        <authorList>
            <consortium name="RefSeq"/>
        </authorList>
    </citation>
    <scope>IDENTIFICATION</scope>
    <source>
        <tissue evidence="11">Liver</tissue>
    </source>
</reference>
<evidence type="ECO:0000313" key="11">
    <source>
        <dbReference type="RefSeq" id="XP_030896668.1"/>
    </source>
</evidence>
<dbReference type="RefSeq" id="XP_030896668.1">
    <property type="nucleotide sequence ID" value="XM_031040808.1"/>
</dbReference>
<organism evidence="10 11">
    <name type="scientific">Leptonychotes weddellii</name>
    <name type="common">Weddell seal</name>
    <name type="synonym">Otaria weddellii</name>
    <dbReference type="NCBI Taxonomy" id="9713"/>
    <lineage>
        <taxon>Eukaryota</taxon>
        <taxon>Metazoa</taxon>
        <taxon>Chordata</taxon>
        <taxon>Craniata</taxon>
        <taxon>Vertebrata</taxon>
        <taxon>Euteleostomi</taxon>
        <taxon>Mammalia</taxon>
        <taxon>Eutheria</taxon>
        <taxon>Laurasiatheria</taxon>
        <taxon>Carnivora</taxon>
        <taxon>Caniformia</taxon>
        <taxon>Pinnipedia</taxon>
        <taxon>Phocidae</taxon>
        <taxon>Monachinae</taxon>
        <taxon>Lobodontini</taxon>
        <taxon>Leptonychotes</taxon>
    </lineage>
</organism>
<feature type="domain" description="VWFA" evidence="9">
    <location>
        <begin position="524"/>
        <end position="703"/>
    </location>
</feature>
<dbReference type="PANTHER" id="PTHR24020">
    <property type="entry name" value="COLLAGEN ALPHA"/>
    <property type="match status" value="1"/>
</dbReference>
<gene>
    <name evidence="11" type="primary">LOC102747990</name>
</gene>
<dbReference type="SMART" id="SM00327">
    <property type="entry name" value="VWA"/>
    <property type="match status" value="3"/>
</dbReference>
<sequence length="1038" mass="112677">CFVDIVVGFDISTHEKGQTLLEGQSWIETYLQDLLRTISSLNGVSCEVGTETQVSVAFQVTNAMKKYSPKFEIYSENILNSLKDVTVKGPSLLNANLLSSLWDAFQNKSAARGKVVLLFSDGLDDDIEKLEQKSDELRKEGLNAFITVALDGATDSSDLADLLYIEFGKGFEYRIQLTTGMRDLGSRLSKQLVNVAERTCCCLFCKCIGGDGIMGDPGPPGKKGSPGFKGSEGYLGEEGAAGDRGTSGPVGEQGTKGCHGAKGPKGNRGLNGQEGEVGGSGIGGLNGEQGESGFPGEKGEKGDEGSQGSPGKRGVSGDQGAKGQRGDPGVPGFDNTIEGPKGLKGERGRQGGRGWPGPPGTPGSRRKTVRALLDKETHCSGSLYCDKNGRLWGGEPGDLGEKGAIGLLGPRGLPGGDGNPGYGSIGSKGAKGQEGFPGESGPKGETGDPGGPGETGPKGARGKTISTGPPGEMGSPGEPGPPGRKGVKGARGLASFSMCELIQYVRDHSPGGHGKPECPVHPTELVFALDQSRDVTKQEFERMKELLSSLVRGVRVRENSCPVGARIAILTYTSHARHLIRFSDAYKKNQLLREIEAIPYERSSESREIGKVMRFIARNVFKRTLPGAHARRIATFFSSGQSADAQTIITATMEFSALDIIPVVIAFSNVPSIKRAFAIDDTGTFQLIMVPSGTDYAPALERLQRCTFCYDVCKPDAFCDQAKPPPPAQSYMDAAFLLDSSRHVGSAEFEDIRHFLGALLDHFEISPEPETSVTGDRVALLSHAPPNFLPNTQKSPVRTEFNLTTYNSKRLMKRHLEESVQQLNGDTFIGHALQWTLDNIFLNTPNMRRNKVIFVISTGETSHLDRETLKKESLRAKCQGYTLFVFSLGPAWNDKELEDLASYPLDHHLVQLGRIHKPDHRYSVKFVKSFVNSIRRAINKYPPINFKMKCNRLSSTDLKQPPRQWRSFVPGPYKTTFKEDALQKAKFFQDKKYLSRVARDSRDTIQNLTRNTFHTFKNGKKVIKAAPKQHDKGSALRI</sequence>
<feature type="compositionally biased region" description="Gly residues" evidence="8">
    <location>
        <begin position="447"/>
        <end position="456"/>
    </location>
</feature>
<dbReference type="Pfam" id="PF01391">
    <property type="entry name" value="Collagen"/>
    <property type="match status" value="2"/>
</dbReference>
<keyword evidence="5" id="KW-0677">Repeat</keyword>
<keyword evidence="4" id="KW-0732">Signal</keyword>
<dbReference type="Gene3D" id="3.40.50.410">
    <property type="entry name" value="von Willebrand factor, type A domain"/>
    <property type="match status" value="2"/>
</dbReference>
<dbReference type="InterPro" id="IPR050525">
    <property type="entry name" value="ECM_Assembly_Org"/>
</dbReference>
<evidence type="ECO:0000259" key="9">
    <source>
        <dbReference type="PROSITE" id="PS50234"/>
    </source>
</evidence>
<dbReference type="Pfam" id="PF00092">
    <property type="entry name" value="VWA"/>
    <property type="match status" value="2"/>
</dbReference>
<evidence type="ECO:0000313" key="10">
    <source>
        <dbReference type="Proteomes" id="UP000245341"/>
    </source>
</evidence>
<evidence type="ECO:0000256" key="6">
    <source>
        <dbReference type="ARBA" id="ARBA00022889"/>
    </source>
</evidence>
<proteinExistence type="predicted"/>
<dbReference type="InterPro" id="IPR036465">
    <property type="entry name" value="vWFA_dom_sf"/>
</dbReference>
<evidence type="ECO:0000256" key="8">
    <source>
        <dbReference type="SAM" id="MobiDB-lite"/>
    </source>
</evidence>
<dbReference type="GeneID" id="102747990"/>
<keyword evidence="11" id="KW-0176">Collagen</keyword>
<dbReference type="FunFam" id="3.40.50.410:FF:000016">
    <property type="entry name" value="Collagen type VI alpha 3 chain"/>
    <property type="match status" value="1"/>
</dbReference>
<dbReference type="Proteomes" id="UP000245341">
    <property type="component" value="Unplaced"/>
</dbReference>
<feature type="compositionally biased region" description="Gly residues" evidence="8">
    <location>
        <begin position="275"/>
        <end position="287"/>
    </location>
</feature>
<dbReference type="GO" id="GO:0007155">
    <property type="term" value="P:cell adhesion"/>
    <property type="evidence" value="ECO:0007669"/>
    <property type="project" value="UniProtKB-KW"/>
</dbReference>
<keyword evidence="7" id="KW-1015">Disulfide bond</keyword>
<dbReference type="CDD" id="cd01450">
    <property type="entry name" value="vWFA_subfamily_ECM"/>
    <property type="match status" value="2"/>
</dbReference>
<dbReference type="AlphaFoldDB" id="A0A7F8RUV2"/>
<evidence type="ECO:0000256" key="2">
    <source>
        <dbReference type="ARBA" id="ARBA00022525"/>
    </source>
</evidence>
<feature type="domain" description="VWFA" evidence="9">
    <location>
        <begin position="733"/>
        <end position="934"/>
    </location>
</feature>
<feature type="non-terminal residue" evidence="11">
    <location>
        <position position="1"/>
    </location>
</feature>
<dbReference type="GO" id="GO:0005576">
    <property type="term" value="C:extracellular region"/>
    <property type="evidence" value="ECO:0007669"/>
    <property type="project" value="UniProtKB-SubCell"/>
</dbReference>
<feature type="compositionally biased region" description="Gly residues" evidence="8">
    <location>
        <begin position="412"/>
        <end position="426"/>
    </location>
</feature>
<comment type="subcellular location">
    <subcellularLocation>
        <location evidence="1">Secreted</location>
    </subcellularLocation>
</comment>
<evidence type="ECO:0000256" key="1">
    <source>
        <dbReference type="ARBA" id="ARBA00004613"/>
    </source>
</evidence>
<keyword evidence="6" id="KW-0130">Cell adhesion</keyword>
<feature type="region of interest" description="Disordered" evidence="8">
    <location>
        <begin position="218"/>
        <end position="367"/>
    </location>
</feature>
<protein>
    <submittedName>
        <fullName evidence="11">Collagen alpha-6(VI) chain</fullName>
    </submittedName>
</protein>
<dbReference type="SUPFAM" id="SSF53300">
    <property type="entry name" value="vWA-like"/>
    <property type="match status" value="3"/>
</dbReference>
<dbReference type="PANTHER" id="PTHR24020:SF77">
    <property type="entry name" value="VON WILLEBRAND FACTOR A DOMAIN-CONTAINING PROTEIN 1"/>
    <property type="match status" value="1"/>
</dbReference>
<dbReference type="OrthoDB" id="4473401at2759"/>
<keyword evidence="3" id="KW-0597">Phosphoprotein</keyword>
<dbReference type="Gene3D" id="1.20.5.320">
    <property type="entry name" value="6-Phosphogluconate Dehydrogenase, domain 3"/>
    <property type="match status" value="2"/>
</dbReference>
<dbReference type="KEGG" id="lww:102747990"/>